<sequence>MQFTKSTLAWLVGAAMLAACGSDEDEQPILTGRLLDAEVAGVSWRSSSGLSGVTNAGGEFNFRPGDTVSFQIGGITLGSASGAATLTPKDLLAASSHTDPLVLKLVQLLTTLDQDGNAANGITISAATRSALASAATFSASADAILADVVSKLAARQLDTSNTALISAEDAEAHYLGSLARAESLQILAGMSVQSLLIGGGGKNCSSWSKSNCLGSGSRAEVWANILAKDPAMAGLSEADIQDPDFDASKVSFSYSVTQAKVDAILANPHLSADAKSRFTTTLNDMLSKGTLAQPGAWPFNVFADGNAFYSNASDNDFFGWRDTLDNGVSFDLTADNVAKLREVAFENADHKAQIILISDYLSKTLQPNSGLSSAQLRDAVKATKLDAEGKVAIALTDGLNPMDLAILREGLVVPSALSPRRYELRSTAFLANQASRDIYEQFVAAARAVAGKKPKVVVVTASAENPFWDADINSYALKSAGAEVKWLPISGGLRSALDAGKCDEASLRYTSYANTGSYGGIYHQHLVFPDLAKLQSDYCANPASLYTALEEADGIYFSGGDQARHLESLLSRDSQGKLTVASPELQKLRARFAAGKLVVSGTSAGAAVQGGGLSGDKTIPMLGGGDSYNALKHGFAQGTGPTPDDAGTTAIRYAEGGLGFFGHGIVDTHFSIRTREGRLVRLAKDSGVRYGFGLDENTALATSQVKAGKVSMTVLGAGGVYIADVKHASASVNGAGSYAISGVRTHYLTQGDKAVLDVDSGELSITLHPAKRAMAIVANAVAPSNDTVFEYGSSSYLTLATALASSGASQALGNTSASAGQASPVYQARLYRSNDTQMVRAGAQVAYSNLMLDIAPQALIQASKKPRTAARLREGGRSSRD</sequence>
<gene>
    <name evidence="1" type="ORF">SAMN02745887_00252</name>
</gene>
<evidence type="ECO:0000313" key="1">
    <source>
        <dbReference type="EMBL" id="SFZ70596.1"/>
    </source>
</evidence>
<keyword evidence="2" id="KW-1185">Reference proteome</keyword>
<dbReference type="STRING" id="1121279.SAMN02745887_00252"/>
<evidence type="ECO:0000313" key="2">
    <source>
        <dbReference type="Proteomes" id="UP000186513"/>
    </source>
</evidence>
<proteinExistence type="predicted"/>
<dbReference type="InterPro" id="IPR029062">
    <property type="entry name" value="Class_I_gatase-like"/>
</dbReference>
<dbReference type="Gene3D" id="3.40.50.880">
    <property type="match status" value="1"/>
</dbReference>
<dbReference type="PANTHER" id="PTHR36175">
    <property type="entry name" value="CYANOPHYCINASE"/>
    <property type="match status" value="1"/>
</dbReference>
<dbReference type="RefSeq" id="WP_072426796.1">
    <property type="nucleotide sequence ID" value="NZ_FPKR01000001.1"/>
</dbReference>
<dbReference type="PROSITE" id="PS51257">
    <property type="entry name" value="PROKAR_LIPOPROTEIN"/>
    <property type="match status" value="1"/>
</dbReference>
<dbReference type="AlphaFoldDB" id="A0A1K2H5H4"/>
<organism evidence="1 2">
    <name type="scientific">Chitinimonas taiwanensis DSM 18899</name>
    <dbReference type="NCBI Taxonomy" id="1121279"/>
    <lineage>
        <taxon>Bacteria</taxon>
        <taxon>Pseudomonadati</taxon>
        <taxon>Pseudomonadota</taxon>
        <taxon>Betaproteobacteria</taxon>
        <taxon>Neisseriales</taxon>
        <taxon>Chitinibacteraceae</taxon>
        <taxon>Chitinimonas</taxon>
    </lineage>
</organism>
<protein>
    <submittedName>
        <fullName evidence="1">Cyanophycinase</fullName>
    </submittedName>
</protein>
<accession>A0A1K2H5H4</accession>
<dbReference type="EMBL" id="FPKR01000001">
    <property type="protein sequence ID" value="SFZ70596.1"/>
    <property type="molecule type" value="Genomic_DNA"/>
</dbReference>
<dbReference type="Proteomes" id="UP000186513">
    <property type="component" value="Unassembled WGS sequence"/>
</dbReference>
<dbReference type="PANTHER" id="PTHR36175:SF1">
    <property type="entry name" value="CYANOPHYCINASE"/>
    <property type="match status" value="1"/>
</dbReference>
<reference evidence="1 2" key="1">
    <citation type="submission" date="2016-11" db="EMBL/GenBank/DDBJ databases">
        <authorList>
            <person name="Jaros S."/>
            <person name="Januszkiewicz K."/>
            <person name="Wedrychowicz H."/>
        </authorList>
    </citation>
    <scope>NUCLEOTIDE SEQUENCE [LARGE SCALE GENOMIC DNA]</scope>
    <source>
        <strain evidence="1 2">DSM 18899</strain>
    </source>
</reference>
<dbReference type="CDD" id="cd03145">
    <property type="entry name" value="GAT1_cyanophycinase"/>
    <property type="match status" value="1"/>
</dbReference>
<name>A0A1K2H5H4_9NEIS</name>
<dbReference type="OrthoDB" id="9799980at2"/>
<dbReference type="SUPFAM" id="SSF52317">
    <property type="entry name" value="Class I glutamine amidotransferase-like"/>
    <property type="match status" value="1"/>
</dbReference>